<proteinExistence type="predicted"/>
<gene>
    <name evidence="2" type="ORF">PSM7751_01353</name>
</gene>
<keyword evidence="3" id="KW-1185">Reference proteome</keyword>
<dbReference type="AlphaFoldDB" id="A0A1X6YUX7"/>
<evidence type="ECO:0000256" key="1">
    <source>
        <dbReference type="SAM" id="Phobius"/>
    </source>
</evidence>
<dbReference type="Proteomes" id="UP000193963">
    <property type="component" value="Unassembled WGS sequence"/>
</dbReference>
<accession>A0A1X6YUX7</accession>
<dbReference type="Pfam" id="PF20082">
    <property type="entry name" value="DUF6476"/>
    <property type="match status" value="1"/>
</dbReference>
<keyword evidence="1" id="KW-1133">Transmembrane helix</keyword>
<evidence type="ECO:0000313" key="2">
    <source>
        <dbReference type="EMBL" id="SLN31365.1"/>
    </source>
</evidence>
<dbReference type="EMBL" id="FWFN01000002">
    <property type="protein sequence ID" value="SLN31365.1"/>
    <property type="molecule type" value="Genomic_DNA"/>
</dbReference>
<protein>
    <submittedName>
        <fullName evidence="2">Uncharacterized protein</fullName>
    </submittedName>
</protein>
<feature type="transmembrane region" description="Helical" evidence="1">
    <location>
        <begin position="31"/>
        <end position="52"/>
    </location>
</feature>
<evidence type="ECO:0000313" key="3">
    <source>
        <dbReference type="Proteomes" id="UP000193963"/>
    </source>
</evidence>
<keyword evidence="1" id="KW-0472">Membrane</keyword>
<organism evidence="2 3">
    <name type="scientific">Pseudooceanicola marinus</name>
    <dbReference type="NCBI Taxonomy" id="396013"/>
    <lineage>
        <taxon>Bacteria</taxon>
        <taxon>Pseudomonadati</taxon>
        <taxon>Pseudomonadota</taxon>
        <taxon>Alphaproteobacteria</taxon>
        <taxon>Rhodobacterales</taxon>
        <taxon>Paracoccaceae</taxon>
        <taxon>Pseudooceanicola</taxon>
    </lineage>
</organism>
<dbReference type="InterPro" id="IPR045519">
    <property type="entry name" value="DUF6476"/>
</dbReference>
<sequence length="112" mass="11923">MGPDKDSDMEKDLPEAADGAEPASLRLLRRLVTTLLVVMILGLITLVGLVVIRFAHPPAPAMPAEITLPAGARAEAVTRGRGWTAVVTADQQILIFDATGKLRQTVPITLDD</sequence>
<name>A0A1X6YUX7_9RHOB</name>
<keyword evidence="1" id="KW-0812">Transmembrane</keyword>
<reference evidence="3" key="1">
    <citation type="submission" date="2017-03" db="EMBL/GenBank/DDBJ databases">
        <authorList>
            <person name="Rodrigo-Torres L."/>
            <person name="Arahal R.D."/>
            <person name="Lucena T."/>
        </authorList>
    </citation>
    <scope>NUCLEOTIDE SEQUENCE [LARGE SCALE GENOMIC DNA]</scope>
    <source>
        <strain evidence="3">CECT 7751</strain>
    </source>
</reference>